<name>A0ABQ9F3L7_TEGGR</name>
<dbReference type="PROSITE" id="PS00707">
    <property type="entry name" value="GLYCOSYL_HYDROL_F31_2"/>
    <property type="match status" value="1"/>
</dbReference>
<evidence type="ECO:0000256" key="5">
    <source>
        <dbReference type="RuleBase" id="RU361185"/>
    </source>
</evidence>
<proteinExistence type="inferred from homology"/>
<keyword evidence="4 5" id="KW-0326">Glycosidase</keyword>
<evidence type="ECO:0000256" key="1">
    <source>
        <dbReference type="ARBA" id="ARBA00007806"/>
    </source>
</evidence>
<keyword evidence="3 5" id="KW-0378">Hydrolase</keyword>
<dbReference type="Pfam" id="PF01055">
    <property type="entry name" value="Glyco_hydro_31_2nd"/>
    <property type="match status" value="1"/>
</dbReference>
<dbReference type="InterPro" id="IPR048395">
    <property type="entry name" value="Glyco_hydro_31_C"/>
</dbReference>
<evidence type="ECO:0000256" key="2">
    <source>
        <dbReference type="ARBA" id="ARBA00022729"/>
    </source>
</evidence>
<reference evidence="8 9" key="1">
    <citation type="submission" date="2022-12" db="EMBL/GenBank/DDBJ databases">
        <title>Chromosome-level genome of Tegillarca granosa.</title>
        <authorList>
            <person name="Kim J."/>
        </authorList>
    </citation>
    <scope>NUCLEOTIDE SEQUENCE [LARGE SCALE GENOMIC DNA]</scope>
    <source>
        <strain evidence="8">Teg-2019</strain>
        <tissue evidence="8">Adductor muscle</tissue>
    </source>
</reference>
<dbReference type="PANTHER" id="PTHR22762">
    <property type="entry name" value="ALPHA-GLUCOSIDASE"/>
    <property type="match status" value="1"/>
</dbReference>
<organism evidence="8 9">
    <name type="scientific">Tegillarca granosa</name>
    <name type="common">Malaysian cockle</name>
    <name type="synonym">Anadara granosa</name>
    <dbReference type="NCBI Taxonomy" id="220873"/>
    <lineage>
        <taxon>Eukaryota</taxon>
        <taxon>Metazoa</taxon>
        <taxon>Spiralia</taxon>
        <taxon>Lophotrochozoa</taxon>
        <taxon>Mollusca</taxon>
        <taxon>Bivalvia</taxon>
        <taxon>Autobranchia</taxon>
        <taxon>Pteriomorphia</taxon>
        <taxon>Arcoida</taxon>
        <taxon>Arcoidea</taxon>
        <taxon>Arcidae</taxon>
        <taxon>Tegillarca</taxon>
    </lineage>
</organism>
<evidence type="ECO:0000313" key="9">
    <source>
        <dbReference type="Proteomes" id="UP001217089"/>
    </source>
</evidence>
<dbReference type="PANTHER" id="PTHR22762:SF133">
    <property type="entry name" value="P-TYPE DOMAIN-CONTAINING PROTEIN"/>
    <property type="match status" value="1"/>
</dbReference>
<dbReference type="InterPro" id="IPR017853">
    <property type="entry name" value="GH"/>
</dbReference>
<comment type="similarity">
    <text evidence="1 5">Belongs to the glycosyl hydrolase 31 family.</text>
</comment>
<dbReference type="Proteomes" id="UP001217089">
    <property type="component" value="Unassembled WGS sequence"/>
</dbReference>
<protein>
    <submittedName>
        <fullName evidence="8">Uncharacterized protein</fullName>
    </submittedName>
</protein>
<dbReference type="InterPro" id="IPR030459">
    <property type="entry name" value="Glyco_hydro_31_CS"/>
</dbReference>
<gene>
    <name evidence="8" type="ORF">KUTeg_012033</name>
</gene>
<dbReference type="SUPFAM" id="SSF51445">
    <property type="entry name" value="(Trans)glycosidases"/>
    <property type="match status" value="1"/>
</dbReference>
<keyword evidence="9" id="KW-1185">Reference proteome</keyword>
<evidence type="ECO:0000259" key="6">
    <source>
        <dbReference type="Pfam" id="PF01055"/>
    </source>
</evidence>
<evidence type="ECO:0000313" key="8">
    <source>
        <dbReference type="EMBL" id="KAJ8310168.1"/>
    </source>
</evidence>
<dbReference type="Pfam" id="PF21365">
    <property type="entry name" value="Glyco_hydro_31_3rd"/>
    <property type="match status" value="1"/>
</dbReference>
<feature type="domain" description="Glycoside hydrolase family 31 TIM barrel" evidence="6">
    <location>
        <begin position="8"/>
        <end position="45"/>
    </location>
</feature>
<evidence type="ECO:0000256" key="3">
    <source>
        <dbReference type="ARBA" id="ARBA00022801"/>
    </source>
</evidence>
<evidence type="ECO:0000256" key="4">
    <source>
        <dbReference type="ARBA" id="ARBA00023295"/>
    </source>
</evidence>
<feature type="domain" description="Glycosyl hydrolase family 31 C-terminal" evidence="7">
    <location>
        <begin position="48"/>
        <end position="96"/>
    </location>
</feature>
<dbReference type="EMBL" id="JARBDR010000640">
    <property type="protein sequence ID" value="KAJ8310168.1"/>
    <property type="molecule type" value="Genomic_DNA"/>
</dbReference>
<dbReference type="Gene3D" id="3.20.20.80">
    <property type="entry name" value="Glycosidases"/>
    <property type="match status" value="1"/>
</dbReference>
<keyword evidence="2" id="KW-0732">Signal</keyword>
<comment type="caution">
    <text evidence="8">The sequence shown here is derived from an EMBL/GenBank/DDBJ whole genome shotgun (WGS) entry which is preliminary data.</text>
</comment>
<dbReference type="InterPro" id="IPR000322">
    <property type="entry name" value="Glyco_hydro_31_TIM"/>
</dbReference>
<evidence type="ECO:0000259" key="7">
    <source>
        <dbReference type="Pfam" id="PF21365"/>
    </source>
</evidence>
<sequence>MVTPDVHVGADICGFDLESEYELCIRWTQLGSFYPFARNHNRRAMRGDRSILAYFPKSSRWFDYYNGEEINVTGRVVSLPAPLETINLHLRGGYIIPAQKPANNTVYR</sequence>
<accession>A0ABQ9F3L7</accession>